<dbReference type="Proteomes" id="UP000307943">
    <property type="component" value="Unassembled WGS sequence"/>
</dbReference>
<dbReference type="AlphaFoldDB" id="A0A5C4T0J8"/>
<comment type="caution">
    <text evidence="3">The sequence shown here is derived from an EMBL/GenBank/DDBJ whole genome shotgun (WGS) entry which is preliminary data.</text>
</comment>
<keyword evidence="3" id="KW-0031">Aminopeptidase</keyword>
<dbReference type="OrthoDB" id="9806388at2"/>
<dbReference type="EMBL" id="VDCQ01000062">
    <property type="protein sequence ID" value="TNJ62300.1"/>
    <property type="molecule type" value="Genomic_DNA"/>
</dbReference>
<dbReference type="RefSeq" id="WP_139606226.1">
    <property type="nucleotide sequence ID" value="NZ_VDCQ01000062.1"/>
</dbReference>
<sequence length="406" mass="44366">MDERSARRLRLQSKMKEAGIDVCVITQNVDLYYFIGSMQTGYLFIPAEGEPVYFVRRSFVRAREEADVAVEELGSMRGFGSRLAEAFPRQFRKRDGEKTVVAAEYDVLPVQLFQRLEGALPGARWVDGSMLIREIRMIKSAAEIIAIRESARVIDMAYEAALSALKEGMPEVGLMAVVESVIRHNGHMGLMRVRGYNQEIITGMIGAGAAAATPTYFDGPAGGEGLGPASPQSSGWRPIGTGEPILIDIGCCIGGYVIDQTRTAVIGELPDDLRQAYELSETVLRETEARLMPGTICEELYTAALEQVRAAGLSDHFMGFGADQVKFLGHGIGLEIDELPVLARGFRYALEPGMVIAIEPKFTFPGRGVVGIENTYAITETGFEKLTVSREGIAVVPRYGSRVVQQ</sequence>
<dbReference type="GO" id="GO:0004177">
    <property type="term" value="F:aminopeptidase activity"/>
    <property type="evidence" value="ECO:0007669"/>
    <property type="project" value="UniProtKB-KW"/>
</dbReference>
<gene>
    <name evidence="3" type="ORF">FE784_31425</name>
</gene>
<dbReference type="InterPro" id="IPR029149">
    <property type="entry name" value="Creatin/AminoP/Spt16_N"/>
</dbReference>
<evidence type="ECO:0000313" key="3">
    <source>
        <dbReference type="EMBL" id="TNJ62300.1"/>
    </source>
</evidence>
<dbReference type="InterPro" id="IPR000994">
    <property type="entry name" value="Pept_M24"/>
</dbReference>
<dbReference type="CDD" id="cd01066">
    <property type="entry name" value="APP_MetAP"/>
    <property type="match status" value="1"/>
</dbReference>
<dbReference type="InterPro" id="IPR036005">
    <property type="entry name" value="Creatinase/aminopeptidase-like"/>
</dbReference>
<dbReference type="Pfam" id="PF00557">
    <property type="entry name" value="Peptidase_M24"/>
    <property type="match status" value="1"/>
</dbReference>
<evidence type="ECO:0000259" key="2">
    <source>
        <dbReference type="Pfam" id="PF01321"/>
    </source>
</evidence>
<name>A0A5C4T0J8_9BACL</name>
<accession>A0A5C4T0J8</accession>
<evidence type="ECO:0000259" key="1">
    <source>
        <dbReference type="Pfam" id="PF00557"/>
    </source>
</evidence>
<dbReference type="SUPFAM" id="SSF55920">
    <property type="entry name" value="Creatinase/aminopeptidase"/>
    <property type="match status" value="1"/>
</dbReference>
<dbReference type="Pfam" id="PF01321">
    <property type="entry name" value="Creatinase_N"/>
    <property type="match status" value="1"/>
</dbReference>
<protein>
    <submittedName>
        <fullName evidence="3">Aminopeptidase P family protein</fullName>
    </submittedName>
</protein>
<reference evidence="3 4" key="1">
    <citation type="submission" date="2019-05" db="EMBL/GenBank/DDBJ databases">
        <title>We sequenced the genome of Paenibacillus hemerocallicola KCTC 33185 for further insight into its adaptation and study the phylogeny of Paenibacillus.</title>
        <authorList>
            <person name="Narsing Rao M.P."/>
        </authorList>
    </citation>
    <scope>NUCLEOTIDE SEQUENCE [LARGE SCALE GENOMIC DNA]</scope>
    <source>
        <strain evidence="3 4">KCTC 33185</strain>
    </source>
</reference>
<proteinExistence type="predicted"/>
<dbReference type="PANTHER" id="PTHR46112:SF2">
    <property type="entry name" value="XAA-PRO AMINOPEPTIDASE P-RELATED"/>
    <property type="match status" value="1"/>
</dbReference>
<dbReference type="Gene3D" id="3.40.350.10">
    <property type="entry name" value="Creatinase/prolidase N-terminal domain"/>
    <property type="match status" value="1"/>
</dbReference>
<evidence type="ECO:0000313" key="4">
    <source>
        <dbReference type="Proteomes" id="UP000307943"/>
    </source>
</evidence>
<organism evidence="3 4">
    <name type="scientific">Paenibacillus hemerocallicola</name>
    <dbReference type="NCBI Taxonomy" id="1172614"/>
    <lineage>
        <taxon>Bacteria</taxon>
        <taxon>Bacillati</taxon>
        <taxon>Bacillota</taxon>
        <taxon>Bacilli</taxon>
        <taxon>Bacillales</taxon>
        <taxon>Paenibacillaceae</taxon>
        <taxon>Paenibacillus</taxon>
    </lineage>
</organism>
<feature type="domain" description="Creatinase N-terminal" evidence="2">
    <location>
        <begin position="7"/>
        <end position="138"/>
    </location>
</feature>
<dbReference type="PANTHER" id="PTHR46112">
    <property type="entry name" value="AMINOPEPTIDASE"/>
    <property type="match status" value="1"/>
</dbReference>
<dbReference type="Gene3D" id="3.90.230.10">
    <property type="entry name" value="Creatinase/methionine aminopeptidase superfamily"/>
    <property type="match status" value="1"/>
</dbReference>
<dbReference type="InterPro" id="IPR050659">
    <property type="entry name" value="Peptidase_M24B"/>
</dbReference>
<keyword evidence="3" id="KW-0378">Hydrolase</keyword>
<feature type="domain" description="Peptidase M24" evidence="1">
    <location>
        <begin position="146"/>
        <end position="380"/>
    </location>
</feature>
<dbReference type="InterPro" id="IPR000587">
    <property type="entry name" value="Creatinase_N"/>
</dbReference>
<keyword evidence="3" id="KW-0645">Protease</keyword>
<keyword evidence="4" id="KW-1185">Reference proteome</keyword>
<dbReference type="SUPFAM" id="SSF53092">
    <property type="entry name" value="Creatinase/prolidase N-terminal domain"/>
    <property type="match status" value="1"/>
</dbReference>